<accession>A0A420YB51</accession>
<reference evidence="2 3" key="1">
    <citation type="submission" date="2018-08" db="EMBL/GenBank/DDBJ databases">
        <title>Draft genome of the lignicolous fungus Coniochaeta pulveracea.</title>
        <authorList>
            <person name="Borstlap C.J."/>
            <person name="De Witt R.N."/>
            <person name="Botha A."/>
            <person name="Volschenk H."/>
        </authorList>
    </citation>
    <scope>NUCLEOTIDE SEQUENCE [LARGE SCALE GENOMIC DNA]</scope>
    <source>
        <strain evidence="2 3">CAB683</strain>
    </source>
</reference>
<comment type="caution">
    <text evidence="2">The sequence shown here is derived from an EMBL/GenBank/DDBJ whole genome shotgun (WGS) entry which is preliminary data.</text>
</comment>
<protein>
    <submittedName>
        <fullName evidence="2">Uncharacterized protein</fullName>
    </submittedName>
</protein>
<dbReference type="AlphaFoldDB" id="A0A420YB51"/>
<sequence>MAALVEGTVVKTTNDKPLWNDEFDRREHQVTRQPVLMKLKMIEQALGVKFIRDQAARRLIAFGPEAQRELACELACTAAMVNHRTVDPRNAHHWQRLDLQEFQSTLRQYIRSRDATVAQSASAQLEKPLFRKVINVPSHVASSSREELERLQRAVGRDPKRPLRLSSLVPSAEDQEPLFFRKHVPKLSNYAKAFLDTRLNPRFIPSDKSRNPEEVSVEEQSSPPQPPASKEHTPNPEGLKKLDEMINAMRNPPTN</sequence>
<name>A0A420YB51_9PEZI</name>
<dbReference type="EMBL" id="QVQW01000023">
    <property type="protein sequence ID" value="RKU45121.1"/>
    <property type="molecule type" value="Genomic_DNA"/>
</dbReference>
<evidence type="ECO:0000313" key="3">
    <source>
        <dbReference type="Proteomes" id="UP000275385"/>
    </source>
</evidence>
<feature type="region of interest" description="Disordered" evidence="1">
    <location>
        <begin position="141"/>
        <end position="162"/>
    </location>
</feature>
<feature type="compositionally biased region" description="Basic and acidic residues" evidence="1">
    <location>
        <begin position="144"/>
        <end position="161"/>
    </location>
</feature>
<keyword evidence="3" id="KW-1185">Reference proteome</keyword>
<feature type="compositionally biased region" description="Basic and acidic residues" evidence="1">
    <location>
        <begin position="229"/>
        <end position="244"/>
    </location>
</feature>
<proteinExistence type="predicted"/>
<evidence type="ECO:0000313" key="2">
    <source>
        <dbReference type="EMBL" id="RKU45121.1"/>
    </source>
</evidence>
<gene>
    <name evidence="2" type="ORF">DL546_003516</name>
</gene>
<feature type="region of interest" description="Disordered" evidence="1">
    <location>
        <begin position="201"/>
        <end position="255"/>
    </location>
</feature>
<evidence type="ECO:0000256" key="1">
    <source>
        <dbReference type="SAM" id="MobiDB-lite"/>
    </source>
</evidence>
<dbReference type="Proteomes" id="UP000275385">
    <property type="component" value="Unassembled WGS sequence"/>
</dbReference>
<organism evidence="2 3">
    <name type="scientific">Coniochaeta pulveracea</name>
    <dbReference type="NCBI Taxonomy" id="177199"/>
    <lineage>
        <taxon>Eukaryota</taxon>
        <taxon>Fungi</taxon>
        <taxon>Dikarya</taxon>
        <taxon>Ascomycota</taxon>
        <taxon>Pezizomycotina</taxon>
        <taxon>Sordariomycetes</taxon>
        <taxon>Sordariomycetidae</taxon>
        <taxon>Coniochaetales</taxon>
        <taxon>Coniochaetaceae</taxon>
        <taxon>Coniochaeta</taxon>
    </lineage>
</organism>